<comment type="caution">
    <text evidence="2">The sequence shown here is derived from an EMBL/GenBank/DDBJ whole genome shotgun (WGS) entry which is preliminary data.</text>
</comment>
<feature type="compositionally biased region" description="Low complexity" evidence="1">
    <location>
        <begin position="297"/>
        <end position="310"/>
    </location>
</feature>
<gene>
    <name evidence="2" type="ORF">BJ554DRAFT_7010</name>
</gene>
<feature type="region of interest" description="Disordered" evidence="1">
    <location>
        <begin position="287"/>
        <end position="318"/>
    </location>
</feature>
<dbReference type="AlphaFoldDB" id="A0A8H7ZWV0"/>
<dbReference type="EMBL" id="JAEFCI010004531">
    <property type="protein sequence ID" value="KAG5460891.1"/>
    <property type="molecule type" value="Genomic_DNA"/>
</dbReference>
<evidence type="ECO:0000256" key="1">
    <source>
        <dbReference type="SAM" id="MobiDB-lite"/>
    </source>
</evidence>
<evidence type="ECO:0000313" key="3">
    <source>
        <dbReference type="Proteomes" id="UP000673691"/>
    </source>
</evidence>
<accession>A0A8H7ZWV0</accession>
<organism evidence="2 3">
    <name type="scientific">Olpidium bornovanus</name>
    <dbReference type="NCBI Taxonomy" id="278681"/>
    <lineage>
        <taxon>Eukaryota</taxon>
        <taxon>Fungi</taxon>
        <taxon>Fungi incertae sedis</taxon>
        <taxon>Olpidiomycota</taxon>
        <taxon>Olpidiomycotina</taxon>
        <taxon>Olpidiomycetes</taxon>
        <taxon>Olpidiales</taxon>
        <taxon>Olpidiaceae</taxon>
        <taxon>Olpidium</taxon>
    </lineage>
</organism>
<sequence>MELRHLYVRETQLHQLRTLPGCHRSAPLPVYGQVDIKPLDIQKVTRGRWPRREGRRCEVYPRVYEAWRVRAKPGRPRKSLDRPADLGLRVFLLQRRSEYACRTGKYASRFPGIPPSAEYFDLKSLRNLDAKGRRRLDIEGVLLIVEAPVVLTPHFKRFSSKSPLKCSSTDWPVITDALPVAPISPIPTLHQGASGSACNDFASTCPTNRQPRWAGRGASKRPRRWAGRLPRGGIETPLGSAPTGEIALRPHPNKHHNKQTLPLPPPSAACRAASAAFGRLPRRFRRLRPPAAPSAPPASACRAASAAFGRPPRPLRRL</sequence>
<protein>
    <submittedName>
        <fullName evidence="2">Uncharacterized protein</fullName>
    </submittedName>
</protein>
<evidence type="ECO:0000313" key="2">
    <source>
        <dbReference type="EMBL" id="KAG5460891.1"/>
    </source>
</evidence>
<proteinExistence type="predicted"/>
<keyword evidence="3" id="KW-1185">Reference proteome</keyword>
<reference evidence="2 3" key="1">
    <citation type="journal article" name="Sci. Rep.">
        <title>Genome-scale phylogenetic analyses confirm Olpidium as the closest living zoosporic fungus to the non-flagellated, terrestrial fungi.</title>
        <authorList>
            <person name="Chang Y."/>
            <person name="Rochon D."/>
            <person name="Sekimoto S."/>
            <person name="Wang Y."/>
            <person name="Chovatia M."/>
            <person name="Sandor L."/>
            <person name="Salamov A."/>
            <person name="Grigoriev I.V."/>
            <person name="Stajich J.E."/>
            <person name="Spatafora J.W."/>
        </authorList>
    </citation>
    <scope>NUCLEOTIDE SEQUENCE [LARGE SCALE GENOMIC DNA]</scope>
    <source>
        <strain evidence="2">S191</strain>
    </source>
</reference>
<feature type="region of interest" description="Disordered" evidence="1">
    <location>
        <begin position="205"/>
        <end position="269"/>
    </location>
</feature>
<feature type="non-terminal residue" evidence="2">
    <location>
        <position position="318"/>
    </location>
</feature>
<name>A0A8H7ZWV0_9FUNG</name>
<dbReference type="Proteomes" id="UP000673691">
    <property type="component" value="Unassembled WGS sequence"/>
</dbReference>